<accession>A0A1J1LP12</accession>
<gene>
    <name evidence="1" type="ORF">PL9214630002</name>
</gene>
<dbReference type="STRING" id="671072.PL9214630002"/>
<dbReference type="Pfam" id="PF11165">
    <property type="entry name" value="DUF2949"/>
    <property type="match status" value="1"/>
</dbReference>
<organism evidence="1 2">
    <name type="scientific">Planktothrix tepida PCC 9214</name>
    <dbReference type="NCBI Taxonomy" id="671072"/>
    <lineage>
        <taxon>Bacteria</taxon>
        <taxon>Bacillati</taxon>
        <taxon>Cyanobacteriota</taxon>
        <taxon>Cyanophyceae</taxon>
        <taxon>Oscillatoriophycideae</taxon>
        <taxon>Oscillatoriales</taxon>
        <taxon>Microcoleaceae</taxon>
        <taxon>Planktothrix</taxon>
    </lineage>
</organism>
<evidence type="ECO:0008006" key="3">
    <source>
        <dbReference type="Google" id="ProtNLM"/>
    </source>
</evidence>
<protein>
    <recommendedName>
        <fullName evidence="3">DUF2949 domain-containing protein</fullName>
    </recommendedName>
</protein>
<evidence type="ECO:0000313" key="1">
    <source>
        <dbReference type="EMBL" id="CUR33982.1"/>
    </source>
</evidence>
<dbReference type="Proteomes" id="UP000184315">
    <property type="component" value="Unassembled WGS sequence"/>
</dbReference>
<dbReference type="RefSeq" id="WP_306341364.1">
    <property type="nucleotide sequence ID" value="NZ_LN889811.1"/>
</dbReference>
<name>A0A1J1LP12_9CYAN</name>
<keyword evidence="2" id="KW-1185">Reference proteome</keyword>
<dbReference type="AlphaFoldDB" id="A0A1J1LP12"/>
<sequence>MISPKQAQLIQFLRWELAIPASSIAMALRHPEQDSGQLPMILWQYGLITLEQLDRIFDWLERFGSIMETKPTLYPHPDLCESSRTETVNLSASLVA</sequence>
<dbReference type="InterPro" id="IPR021336">
    <property type="entry name" value="DUF2949"/>
</dbReference>
<evidence type="ECO:0000313" key="2">
    <source>
        <dbReference type="Proteomes" id="UP000184315"/>
    </source>
</evidence>
<proteinExistence type="predicted"/>
<reference evidence="2" key="1">
    <citation type="submission" date="2015-10" db="EMBL/GenBank/DDBJ databases">
        <authorList>
            <person name="Regsiter A."/>
            <person name="william w."/>
        </authorList>
    </citation>
    <scope>NUCLEOTIDE SEQUENCE [LARGE SCALE GENOMIC DNA]</scope>
</reference>
<dbReference type="EMBL" id="CZDF01000170">
    <property type="protein sequence ID" value="CUR33982.1"/>
    <property type="molecule type" value="Genomic_DNA"/>
</dbReference>